<organism evidence="2 3">
    <name type="scientific">Portunus trituberculatus</name>
    <name type="common">Swimming crab</name>
    <name type="synonym">Neptunus trituberculatus</name>
    <dbReference type="NCBI Taxonomy" id="210409"/>
    <lineage>
        <taxon>Eukaryota</taxon>
        <taxon>Metazoa</taxon>
        <taxon>Ecdysozoa</taxon>
        <taxon>Arthropoda</taxon>
        <taxon>Crustacea</taxon>
        <taxon>Multicrustacea</taxon>
        <taxon>Malacostraca</taxon>
        <taxon>Eumalacostraca</taxon>
        <taxon>Eucarida</taxon>
        <taxon>Decapoda</taxon>
        <taxon>Pleocyemata</taxon>
        <taxon>Brachyura</taxon>
        <taxon>Eubrachyura</taxon>
        <taxon>Portunoidea</taxon>
        <taxon>Portunidae</taxon>
        <taxon>Portuninae</taxon>
        <taxon>Portunus</taxon>
    </lineage>
</organism>
<gene>
    <name evidence="2" type="ORF">E2C01_051026</name>
</gene>
<name>A0A5B7GI21_PORTR</name>
<dbReference type="AlphaFoldDB" id="A0A5B7GI21"/>
<feature type="compositionally biased region" description="Polar residues" evidence="1">
    <location>
        <begin position="79"/>
        <end position="89"/>
    </location>
</feature>
<evidence type="ECO:0000313" key="2">
    <source>
        <dbReference type="EMBL" id="MPC57055.1"/>
    </source>
</evidence>
<dbReference type="Proteomes" id="UP000324222">
    <property type="component" value="Unassembled WGS sequence"/>
</dbReference>
<proteinExistence type="predicted"/>
<reference evidence="2 3" key="1">
    <citation type="submission" date="2019-05" db="EMBL/GenBank/DDBJ databases">
        <title>Another draft genome of Portunus trituberculatus and its Hox gene families provides insights of decapod evolution.</title>
        <authorList>
            <person name="Jeong J.-H."/>
            <person name="Song I."/>
            <person name="Kim S."/>
            <person name="Choi T."/>
            <person name="Kim D."/>
            <person name="Ryu S."/>
            <person name="Kim W."/>
        </authorList>
    </citation>
    <scope>NUCLEOTIDE SEQUENCE [LARGE SCALE GENOMIC DNA]</scope>
    <source>
        <tissue evidence="2">Muscle</tissue>
    </source>
</reference>
<dbReference type="EMBL" id="VSRR010014471">
    <property type="protein sequence ID" value="MPC57055.1"/>
    <property type="molecule type" value="Genomic_DNA"/>
</dbReference>
<comment type="caution">
    <text evidence="2">The sequence shown here is derived from an EMBL/GenBank/DDBJ whole genome shotgun (WGS) entry which is preliminary data.</text>
</comment>
<evidence type="ECO:0000256" key="1">
    <source>
        <dbReference type="SAM" id="MobiDB-lite"/>
    </source>
</evidence>
<evidence type="ECO:0000313" key="3">
    <source>
        <dbReference type="Proteomes" id="UP000324222"/>
    </source>
</evidence>
<sequence length="113" mass="12149">MLHCCLFDVTPTPLAALSVAVIITLAMSWSLVVADPSQLSLHLPVETHCPAVHSSHIEHHFRGSKKSKLAPTGMKKSIPSRQGSSKVMTKTGNLSSILPMPMFTITGPQIVTH</sequence>
<feature type="region of interest" description="Disordered" evidence="1">
    <location>
        <begin position="62"/>
        <end position="89"/>
    </location>
</feature>
<protein>
    <submittedName>
        <fullName evidence="2">Uncharacterized protein</fullName>
    </submittedName>
</protein>
<accession>A0A5B7GI21</accession>
<keyword evidence="3" id="KW-1185">Reference proteome</keyword>